<accession>A0A1I7VQZ3</accession>
<gene>
    <name evidence="3" type="primary">LOAG_16566</name>
</gene>
<reference evidence="2" key="1">
    <citation type="submission" date="2012-04" db="EMBL/GenBank/DDBJ databases">
        <title>The Genome Sequence of Loa loa.</title>
        <authorList>
            <consortium name="The Broad Institute Genome Sequencing Platform"/>
            <consortium name="Broad Institute Genome Sequencing Center for Infectious Disease"/>
            <person name="Nutman T.B."/>
            <person name="Fink D.L."/>
            <person name="Russ C."/>
            <person name="Young S."/>
            <person name="Zeng Q."/>
            <person name="Gargeya S."/>
            <person name="Alvarado L."/>
            <person name="Berlin A."/>
            <person name="Chapman S.B."/>
            <person name="Chen Z."/>
            <person name="Freedman E."/>
            <person name="Gellesch M."/>
            <person name="Goldberg J."/>
            <person name="Griggs A."/>
            <person name="Gujja S."/>
            <person name="Heilman E.R."/>
            <person name="Heiman D."/>
            <person name="Howarth C."/>
            <person name="Mehta T."/>
            <person name="Neiman D."/>
            <person name="Pearson M."/>
            <person name="Roberts A."/>
            <person name="Saif S."/>
            <person name="Shea T."/>
            <person name="Shenoy N."/>
            <person name="Sisk P."/>
            <person name="Stolte C."/>
            <person name="Sykes S."/>
            <person name="White J."/>
            <person name="Yandava C."/>
            <person name="Haas B."/>
            <person name="Henn M.R."/>
            <person name="Nusbaum C."/>
            <person name="Birren B."/>
        </authorList>
    </citation>
    <scope>NUCLEOTIDE SEQUENCE [LARGE SCALE GENOMIC DNA]</scope>
</reference>
<sequence length="322" mass="36834">MWYTIASSFIAINISAQCNLESDHTKLGRCLRPWLDLWEMIRVQEAHASNLVYPVPFYSRESVLFLCSAYLDSRSTCMTSEVLEKCKHNEMIIFIQRHMRYYCGNKAKLAFGKFDCLHSALMSDQHCWRHIQDISSSTYRGGKCIGIPMFFNCISPAVRSECQNSGVHILVDAITSFGCALQKELVQQSAKYVTKMNNTGEFTEEASKTYIRNELPAALPVLDEERNARPSTQRYMTVRNNFDNFYTSASFTTIGVQNESKAFERSHQTNSTNDLFSPSLSKKKQISNYRRSPAQKIDLNLDYGKIFDIDPINEAAYLTNSE</sequence>
<feature type="region of interest" description="Disordered" evidence="1">
    <location>
        <begin position="262"/>
        <end position="289"/>
    </location>
</feature>
<evidence type="ECO:0000313" key="3">
    <source>
        <dbReference type="WBParaSite" id="EN70_5311"/>
    </source>
</evidence>
<proteinExistence type="predicted"/>
<evidence type="ECO:0000256" key="1">
    <source>
        <dbReference type="SAM" id="MobiDB-lite"/>
    </source>
</evidence>
<dbReference type="WBParaSite" id="EN70_5311">
    <property type="protein sequence ID" value="EN70_5311"/>
    <property type="gene ID" value="EN70_5311"/>
</dbReference>
<evidence type="ECO:0000313" key="2">
    <source>
        <dbReference type="Proteomes" id="UP000095285"/>
    </source>
</evidence>
<dbReference type="AlphaFoldDB" id="A0A1I7VQZ3"/>
<keyword evidence="2" id="KW-1185">Reference proteome</keyword>
<dbReference type="STRING" id="7209.A0A1I7VQZ3"/>
<name>A0A1I7VQZ3_LOALO</name>
<dbReference type="OrthoDB" id="5871362at2759"/>
<feature type="compositionally biased region" description="Polar residues" evidence="1">
    <location>
        <begin position="268"/>
        <end position="289"/>
    </location>
</feature>
<organism evidence="2 3">
    <name type="scientific">Loa loa</name>
    <name type="common">Eye worm</name>
    <name type="synonym">Filaria loa</name>
    <dbReference type="NCBI Taxonomy" id="7209"/>
    <lineage>
        <taxon>Eukaryota</taxon>
        <taxon>Metazoa</taxon>
        <taxon>Ecdysozoa</taxon>
        <taxon>Nematoda</taxon>
        <taxon>Chromadorea</taxon>
        <taxon>Rhabditida</taxon>
        <taxon>Spirurina</taxon>
        <taxon>Spiruromorpha</taxon>
        <taxon>Filarioidea</taxon>
        <taxon>Onchocercidae</taxon>
        <taxon>Loa</taxon>
    </lineage>
</organism>
<reference evidence="3" key="2">
    <citation type="submission" date="2016-11" db="UniProtKB">
        <authorList>
            <consortium name="WormBaseParasite"/>
        </authorList>
    </citation>
    <scope>IDENTIFICATION</scope>
</reference>
<dbReference type="InParanoid" id="A0A1I7VQZ3"/>
<protein>
    <submittedName>
        <fullName evidence="3">DUF19 domain-containing protein</fullName>
    </submittedName>
</protein>
<dbReference type="Proteomes" id="UP000095285">
    <property type="component" value="Unassembled WGS sequence"/>
</dbReference>